<name>A0ABY8U701_TETOB</name>
<dbReference type="PANTHER" id="PTHR21228">
    <property type="entry name" value="FAST LEU-RICH DOMAIN-CONTAINING"/>
    <property type="match status" value="1"/>
</dbReference>
<dbReference type="InterPro" id="IPR050870">
    <property type="entry name" value="FAST_kinase"/>
</dbReference>
<accession>A0ABY8U701</accession>
<feature type="compositionally biased region" description="Low complexity" evidence="1">
    <location>
        <begin position="113"/>
        <end position="123"/>
    </location>
</feature>
<evidence type="ECO:0000256" key="1">
    <source>
        <dbReference type="SAM" id="MobiDB-lite"/>
    </source>
</evidence>
<evidence type="ECO:0008006" key="4">
    <source>
        <dbReference type="Google" id="ProtNLM"/>
    </source>
</evidence>
<reference evidence="2 3" key="1">
    <citation type="submission" date="2023-05" db="EMBL/GenBank/DDBJ databases">
        <title>A 100% complete, gapless, phased diploid assembly of the Scenedesmus obliquus UTEX 3031 genome.</title>
        <authorList>
            <person name="Biondi T.C."/>
            <person name="Hanschen E.R."/>
            <person name="Kwon T."/>
            <person name="Eng W."/>
            <person name="Kruse C.P.S."/>
            <person name="Koehler S.I."/>
            <person name="Kunde Y."/>
            <person name="Gleasner C.D."/>
            <person name="You Mak K.T."/>
            <person name="Polle J."/>
            <person name="Hovde B.T."/>
            <person name="Starkenburg S.R."/>
        </authorList>
    </citation>
    <scope>NUCLEOTIDE SEQUENCE [LARGE SCALE GENOMIC DNA]</scope>
    <source>
        <strain evidence="2 3">DOE0152z</strain>
    </source>
</reference>
<gene>
    <name evidence="2" type="ORF">OEZ85_013109</name>
</gene>
<evidence type="ECO:0000313" key="2">
    <source>
        <dbReference type="EMBL" id="WIA16418.1"/>
    </source>
</evidence>
<dbReference type="PANTHER" id="PTHR21228:SF40">
    <property type="entry name" value="LD45607P"/>
    <property type="match status" value="1"/>
</dbReference>
<organism evidence="2 3">
    <name type="scientific">Tetradesmus obliquus</name>
    <name type="common">Green alga</name>
    <name type="synonym">Acutodesmus obliquus</name>
    <dbReference type="NCBI Taxonomy" id="3088"/>
    <lineage>
        <taxon>Eukaryota</taxon>
        <taxon>Viridiplantae</taxon>
        <taxon>Chlorophyta</taxon>
        <taxon>core chlorophytes</taxon>
        <taxon>Chlorophyceae</taxon>
        <taxon>CS clade</taxon>
        <taxon>Sphaeropleales</taxon>
        <taxon>Scenedesmaceae</taxon>
        <taxon>Tetradesmus</taxon>
    </lineage>
</organism>
<dbReference type="Proteomes" id="UP001244341">
    <property type="component" value="Chromosome 7b"/>
</dbReference>
<feature type="region of interest" description="Disordered" evidence="1">
    <location>
        <begin position="113"/>
        <end position="144"/>
    </location>
</feature>
<protein>
    <recommendedName>
        <fullName evidence="4">RAP domain-containing protein</fullName>
    </recommendedName>
</protein>
<sequence length="606" mass="65451">MQQDPAYRTKVKVCYKQLRKQLEGQLLDFDARGVASLLHAAAKLGGCDPNLRAQGLWGDLLHVSASLMEEFSPMQLAMLVHSVARAEPWSLAKPSRRWWSEFFLASQAAMQQQLQPQQQQQQQQRKRGRRQAGDSAQQQDLQDPLDAAAAAAAAAAQAVEGFTPQGFANMVWAMGKLARRPGADWAAALYRATEPQLAGFSAQGLANLGYGLASMHAEGGVPRPGGSWIAAYLAAACGQLQGFSSQGMANLLWSLAKLGYCPSREQLGCIIAASQALLPKASPQDLSLSVYSFAVLGVKLPEAWCGCFWAASGRCMEAASSQALANMLWAHARLRKVPPSQWLLAFLPCLQQQLPRCSPQACSTVLWAAAQLKLQHLPGAWLDSILARVYQQLPDRECGPQEMALVVEALQQLQHKPSSKWLERFYAASQPRLPSFSSKQLAATLAALGSLSPPGAGPPPAWAAAALAAVSARLATLNAPGLCEVMWGLCELRLVPERELVQRYMAQTAEKMHLMNGPMLSRTLRTLVRFGQAPNAAWLALLADESHYYLSSMSPEQLADIVWGFGQLRYSPGPSWLASAQGLGLKNLAGLSPQALVLAFAAPLVT</sequence>
<evidence type="ECO:0000313" key="3">
    <source>
        <dbReference type="Proteomes" id="UP001244341"/>
    </source>
</evidence>
<dbReference type="EMBL" id="CP126214">
    <property type="protein sequence ID" value="WIA16418.1"/>
    <property type="molecule type" value="Genomic_DNA"/>
</dbReference>
<keyword evidence="3" id="KW-1185">Reference proteome</keyword>
<proteinExistence type="predicted"/>